<dbReference type="EMBL" id="JACHIP010000002">
    <property type="protein sequence ID" value="MBB5056893.1"/>
    <property type="molecule type" value="Genomic_DNA"/>
</dbReference>
<sequence length="407" mass="44352">MERRRFLKDAAATAGVLALVGCAGRRPVAASSAGQTIPSALPFYDALPPIVPIRAHMDRIFRITVCLRPFRATGPRLDAERVGDKLVVHNYGHGGSGWSLSWGSSKVAVTKAMRDGEKEIAVIGAGALGLTSAITAQRMGARVTIYCKERAPEVRSARATGSWTPDSRIALTDKADAGFGALWEEMARTSWSMYQSYLGMPGDPIEWTDRYKLDDGEDEAPATPAAPGSPKPLEFASYRERIRDITPKWQALPPGSHPFPVKNVIRNSGLSFNVADYSRQLMNDFLIAGGKVETAEFHAPGDLAALPQKVVVNCTGYGARALWSDESIVPVRGQIAWLIPQEGVHYGLYYKDLGVLARRDGIVVQGNILDDMYGYGRTDEVADRVEAEAAVQTLIDLYKRMGAMRKV</sequence>
<dbReference type="GO" id="GO:0019478">
    <property type="term" value="P:D-amino acid catabolic process"/>
    <property type="evidence" value="ECO:0007669"/>
    <property type="project" value="TreeGrafter"/>
</dbReference>
<comment type="catalytic activity">
    <reaction evidence="8">
        <text>a D-alpha-amino acid + O2 + H2O = a 2-oxocarboxylate + H2O2 + NH4(+)</text>
        <dbReference type="Rhea" id="RHEA:21816"/>
        <dbReference type="ChEBI" id="CHEBI:15377"/>
        <dbReference type="ChEBI" id="CHEBI:15379"/>
        <dbReference type="ChEBI" id="CHEBI:16240"/>
        <dbReference type="ChEBI" id="CHEBI:28938"/>
        <dbReference type="ChEBI" id="CHEBI:35179"/>
        <dbReference type="ChEBI" id="CHEBI:59871"/>
        <dbReference type="EC" id="1.4.3.3"/>
    </reaction>
    <physiologicalReaction direction="left-to-right" evidence="8">
        <dbReference type="Rhea" id="RHEA:21817"/>
    </physiologicalReaction>
</comment>
<dbReference type="EC" id="1.4.3.3" evidence="6"/>
<dbReference type="SUPFAM" id="SSF51971">
    <property type="entry name" value="Nucleotide-binding domain"/>
    <property type="match status" value="1"/>
</dbReference>
<protein>
    <recommendedName>
        <fullName evidence="7">D-amino-acid oxidase</fullName>
        <ecNumber evidence="6">1.4.3.3</ecNumber>
    </recommendedName>
</protein>
<dbReference type="PANTHER" id="PTHR11530:SF11">
    <property type="entry name" value="D-ASPARTATE OXIDASE"/>
    <property type="match status" value="1"/>
</dbReference>
<reference evidence="10 11" key="1">
    <citation type="submission" date="2020-08" db="EMBL/GenBank/DDBJ databases">
        <title>Genomic Encyclopedia of Type Strains, Phase IV (KMG-V): Genome sequencing to study the core and pangenomes of soil and plant-associated prokaryotes.</title>
        <authorList>
            <person name="Whitman W."/>
        </authorList>
    </citation>
    <scope>NUCLEOTIDE SEQUENCE [LARGE SCALE GENOMIC DNA]</scope>
    <source>
        <strain evidence="10 11">M8UP14</strain>
    </source>
</reference>
<evidence type="ECO:0000256" key="5">
    <source>
        <dbReference type="ARBA" id="ARBA00023002"/>
    </source>
</evidence>
<dbReference type="Pfam" id="PF01266">
    <property type="entry name" value="DAO"/>
    <property type="match status" value="1"/>
</dbReference>
<organism evidence="10 11">
    <name type="scientific">Granulicella aggregans</name>
    <dbReference type="NCBI Taxonomy" id="474949"/>
    <lineage>
        <taxon>Bacteria</taxon>
        <taxon>Pseudomonadati</taxon>
        <taxon>Acidobacteriota</taxon>
        <taxon>Terriglobia</taxon>
        <taxon>Terriglobales</taxon>
        <taxon>Acidobacteriaceae</taxon>
        <taxon>Granulicella</taxon>
    </lineage>
</organism>
<keyword evidence="4" id="KW-0274">FAD</keyword>
<dbReference type="PANTHER" id="PTHR11530">
    <property type="entry name" value="D-AMINO ACID OXIDASE"/>
    <property type="match status" value="1"/>
</dbReference>
<dbReference type="AlphaFoldDB" id="A0A7W7ZBV5"/>
<comment type="similarity">
    <text evidence="2">Belongs to the DAMOX/DASOX family.</text>
</comment>
<evidence type="ECO:0000256" key="4">
    <source>
        <dbReference type="ARBA" id="ARBA00022827"/>
    </source>
</evidence>
<evidence type="ECO:0000256" key="2">
    <source>
        <dbReference type="ARBA" id="ARBA00006730"/>
    </source>
</evidence>
<evidence type="ECO:0000313" key="11">
    <source>
        <dbReference type="Proteomes" id="UP000540989"/>
    </source>
</evidence>
<dbReference type="PROSITE" id="PS51318">
    <property type="entry name" value="TAT"/>
    <property type="match status" value="1"/>
</dbReference>
<dbReference type="PROSITE" id="PS51257">
    <property type="entry name" value="PROKAR_LIPOPROTEIN"/>
    <property type="match status" value="1"/>
</dbReference>
<dbReference type="InterPro" id="IPR006311">
    <property type="entry name" value="TAT_signal"/>
</dbReference>
<dbReference type="InterPro" id="IPR006076">
    <property type="entry name" value="FAD-dep_OxRdtase"/>
</dbReference>
<dbReference type="GO" id="GO:0071949">
    <property type="term" value="F:FAD binding"/>
    <property type="evidence" value="ECO:0007669"/>
    <property type="project" value="InterPro"/>
</dbReference>
<dbReference type="InterPro" id="IPR019546">
    <property type="entry name" value="TAT_signal_bac_arc"/>
</dbReference>
<evidence type="ECO:0000256" key="6">
    <source>
        <dbReference type="ARBA" id="ARBA00039101"/>
    </source>
</evidence>
<keyword evidence="11" id="KW-1185">Reference proteome</keyword>
<evidence type="ECO:0000256" key="1">
    <source>
        <dbReference type="ARBA" id="ARBA00001974"/>
    </source>
</evidence>
<dbReference type="Proteomes" id="UP000540989">
    <property type="component" value="Unassembled WGS sequence"/>
</dbReference>
<evidence type="ECO:0000256" key="8">
    <source>
        <dbReference type="ARBA" id="ARBA00049547"/>
    </source>
</evidence>
<comment type="cofactor">
    <cofactor evidence="1">
        <name>FAD</name>
        <dbReference type="ChEBI" id="CHEBI:57692"/>
    </cofactor>
</comment>
<keyword evidence="5" id="KW-0560">Oxidoreductase</keyword>
<dbReference type="NCBIfam" id="TIGR01409">
    <property type="entry name" value="TAT_signal_seq"/>
    <property type="match status" value="1"/>
</dbReference>
<evidence type="ECO:0000259" key="9">
    <source>
        <dbReference type="Pfam" id="PF01266"/>
    </source>
</evidence>
<proteinExistence type="inferred from homology"/>
<dbReference type="GO" id="GO:0005737">
    <property type="term" value="C:cytoplasm"/>
    <property type="evidence" value="ECO:0007669"/>
    <property type="project" value="TreeGrafter"/>
</dbReference>
<dbReference type="InterPro" id="IPR023209">
    <property type="entry name" value="DAO"/>
</dbReference>
<dbReference type="GO" id="GO:0003884">
    <property type="term" value="F:D-amino-acid oxidase activity"/>
    <property type="evidence" value="ECO:0007669"/>
    <property type="project" value="UniProtKB-EC"/>
</dbReference>
<dbReference type="RefSeq" id="WP_184215203.1">
    <property type="nucleotide sequence ID" value="NZ_JACHIP010000002.1"/>
</dbReference>
<dbReference type="Gene3D" id="3.40.50.720">
    <property type="entry name" value="NAD(P)-binding Rossmann-like Domain"/>
    <property type="match status" value="2"/>
</dbReference>
<comment type="caution">
    <text evidence="10">The sequence shown here is derived from an EMBL/GenBank/DDBJ whole genome shotgun (WGS) entry which is preliminary data.</text>
</comment>
<feature type="domain" description="FAD dependent oxidoreductase" evidence="9">
    <location>
        <begin position="120"/>
        <end position="377"/>
    </location>
</feature>
<accession>A0A7W7ZBV5</accession>
<name>A0A7W7ZBV5_9BACT</name>
<evidence type="ECO:0000256" key="3">
    <source>
        <dbReference type="ARBA" id="ARBA00022630"/>
    </source>
</evidence>
<evidence type="ECO:0000313" key="10">
    <source>
        <dbReference type="EMBL" id="MBB5056893.1"/>
    </source>
</evidence>
<gene>
    <name evidence="10" type="ORF">HDF16_001578</name>
</gene>
<evidence type="ECO:0000256" key="7">
    <source>
        <dbReference type="ARBA" id="ARBA00039751"/>
    </source>
</evidence>
<keyword evidence="3" id="KW-0285">Flavoprotein</keyword>